<name>A0A2U3QGW8_9BACT</name>
<dbReference type="SUPFAM" id="SSF55781">
    <property type="entry name" value="GAF domain-like"/>
    <property type="match status" value="1"/>
</dbReference>
<dbReference type="InterPro" id="IPR050469">
    <property type="entry name" value="Diguanylate_Cyclase"/>
</dbReference>
<organism evidence="4 5">
    <name type="scientific">Candidatus Sulfobium mesophilum</name>
    <dbReference type="NCBI Taxonomy" id="2016548"/>
    <lineage>
        <taxon>Bacteria</taxon>
        <taxon>Pseudomonadati</taxon>
        <taxon>Nitrospirota</taxon>
        <taxon>Nitrospiria</taxon>
        <taxon>Nitrospirales</taxon>
        <taxon>Nitrospiraceae</taxon>
        <taxon>Candidatus Sulfobium</taxon>
    </lineage>
</organism>
<sequence length="379" mass="41472">MRINIADLPTLNRLLHRKKKYRDTAHEVNLGIILGEILTWANKLVPSEAGSILLDDPLLKWNPGFSEQLYFAACYGHGSQKIIGTSLLPEACGIAGATYRRGKPYISKDVMKDPQFYDGIDHRLGGRTRSIICAPIVIRGSKIGVIELINRKGQQCYDDHDLALLEIFAGYTATLIQNALIGRGFEELSKKDTLTDLHNDRYFFNKLIHEIKRAGKKSGDVSIIFLDLDRFKEINDSYGHLTGGLVLREVAEILKRLFVGTKAVLARYGGDEYVVMIPDSDISEAASYAEKIRAEIAENVFLSGAGSRKPGLCIKGVITCSIGVASLSSSVETAGSARDIAEALLKASDSAMYTAKEHGKNMVSVAGVAQKRGRKIGGR</sequence>
<accession>A0A2U3QGW8</accession>
<feature type="domain" description="GGDEF" evidence="3">
    <location>
        <begin position="219"/>
        <end position="368"/>
    </location>
</feature>
<dbReference type="OrthoDB" id="9783388at2"/>
<dbReference type="InterPro" id="IPR029016">
    <property type="entry name" value="GAF-like_dom_sf"/>
</dbReference>
<dbReference type="InterPro" id="IPR000160">
    <property type="entry name" value="GGDEF_dom"/>
</dbReference>
<dbReference type="PANTHER" id="PTHR45138">
    <property type="entry name" value="REGULATORY COMPONENTS OF SENSORY TRANSDUCTION SYSTEM"/>
    <property type="match status" value="1"/>
</dbReference>
<keyword evidence="5" id="KW-1185">Reference proteome</keyword>
<proteinExistence type="predicted"/>
<dbReference type="NCBIfam" id="TIGR00254">
    <property type="entry name" value="GGDEF"/>
    <property type="match status" value="1"/>
</dbReference>
<dbReference type="InterPro" id="IPR043128">
    <property type="entry name" value="Rev_trsase/Diguanyl_cyclase"/>
</dbReference>
<dbReference type="PANTHER" id="PTHR45138:SF9">
    <property type="entry name" value="DIGUANYLATE CYCLASE DGCM-RELATED"/>
    <property type="match status" value="1"/>
</dbReference>
<dbReference type="GO" id="GO:0005886">
    <property type="term" value="C:plasma membrane"/>
    <property type="evidence" value="ECO:0007669"/>
    <property type="project" value="TreeGrafter"/>
</dbReference>
<dbReference type="Proteomes" id="UP000245125">
    <property type="component" value="Unassembled WGS sequence"/>
</dbReference>
<dbReference type="SMART" id="SM00065">
    <property type="entry name" value="GAF"/>
    <property type="match status" value="1"/>
</dbReference>
<dbReference type="InterPro" id="IPR029787">
    <property type="entry name" value="Nucleotide_cyclase"/>
</dbReference>
<comment type="catalytic activity">
    <reaction evidence="2">
        <text>2 GTP = 3',3'-c-di-GMP + 2 diphosphate</text>
        <dbReference type="Rhea" id="RHEA:24898"/>
        <dbReference type="ChEBI" id="CHEBI:33019"/>
        <dbReference type="ChEBI" id="CHEBI:37565"/>
        <dbReference type="ChEBI" id="CHEBI:58805"/>
        <dbReference type="EC" id="2.7.7.65"/>
    </reaction>
</comment>
<dbReference type="EMBL" id="OUUY01000074">
    <property type="protein sequence ID" value="SPQ00585.1"/>
    <property type="molecule type" value="Genomic_DNA"/>
</dbReference>
<dbReference type="Pfam" id="PF13185">
    <property type="entry name" value="GAF_2"/>
    <property type="match status" value="1"/>
</dbReference>
<dbReference type="GO" id="GO:0052621">
    <property type="term" value="F:diguanylate cyclase activity"/>
    <property type="evidence" value="ECO:0007669"/>
    <property type="project" value="UniProtKB-EC"/>
</dbReference>
<reference evidence="5" key="1">
    <citation type="submission" date="2018-03" db="EMBL/GenBank/DDBJ databases">
        <authorList>
            <person name="Zecchin S."/>
        </authorList>
    </citation>
    <scope>NUCLEOTIDE SEQUENCE [LARGE SCALE GENOMIC DNA]</scope>
</reference>
<dbReference type="Gene3D" id="3.30.70.270">
    <property type="match status" value="1"/>
</dbReference>
<dbReference type="SUPFAM" id="SSF55073">
    <property type="entry name" value="Nucleotide cyclase"/>
    <property type="match status" value="1"/>
</dbReference>
<protein>
    <recommendedName>
        <fullName evidence="1">diguanylate cyclase</fullName>
        <ecNumber evidence="1">2.7.7.65</ecNumber>
    </recommendedName>
</protein>
<dbReference type="InterPro" id="IPR003018">
    <property type="entry name" value="GAF"/>
</dbReference>
<evidence type="ECO:0000256" key="1">
    <source>
        <dbReference type="ARBA" id="ARBA00012528"/>
    </source>
</evidence>
<dbReference type="CDD" id="cd01949">
    <property type="entry name" value="GGDEF"/>
    <property type="match status" value="1"/>
</dbReference>
<dbReference type="GO" id="GO:1902201">
    <property type="term" value="P:negative regulation of bacterial-type flagellum-dependent cell motility"/>
    <property type="evidence" value="ECO:0007669"/>
    <property type="project" value="TreeGrafter"/>
</dbReference>
<dbReference type="EC" id="2.7.7.65" evidence="1"/>
<dbReference type="SMART" id="SM00267">
    <property type="entry name" value="GGDEF"/>
    <property type="match status" value="1"/>
</dbReference>
<evidence type="ECO:0000313" key="4">
    <source>
        <dbReference type="EMBL" id="SPQ00585.1"/>
    </source>
</evidence>
<dbReference type="GO" id="GO:0043709">
    <property type="term" value="P:cell adhesion involved in single-species biofilm formation"/>
    <property type="evidence" value="ECO:0007669"/>
    <property type="project" value="TreeGrafter"/>
</dbReference>
<dbReference type="Gene3D" id="3.30.450.40">
    <property type="match status" value="1"/>
</dbReference>
<evidence type="ECO:0000313" key="5">
    <source>
        <dbReference type="Proteomes" id="UP000245125"/>
    </source>
</evidence>
<dbReference type="FunFam" id="3.30.70.270:FF:000001">
    <property type="entry name" value="Diguanylate cyclase domain protein"/>
    <property type="match status" value="1"/>
</dbReference>
<dbReference type="PROSITE" id="PS50887">
    <property type="entry name" value="GGDEF"/>
    <property type="match status" value="1"/>
</dbReference>
<dbReference type="AlphaFoldDB" id="A0A2U3QGW8"/>
<evidence type="ECO:0000256" key="2">
    <source>
        <dbReference type="ARBA" id="ARBA00034247"/>
    </source>
</evidence>
<gene>
    <name evidence="4" type="ORF">NBG4_290002</name>
</gene>
<evidence type="ECO:0000259" key="3">
    <source>
        <dbReference type="PROSITE" id="PS50887"/>
    </source>
</evidence>
<dbReference type="Pfam" id="PF00990">
    <property type="entry name" value="GGDEF"/>
    <property type="match status" value="1"/>
</dbReference>